<comment type="subcellular location">
    <subcellularLocation>
        <location evidence="2">Cell outer membrane</location>
    </subcellularLocation>
</comment>
<comment type="caution">
    <text evidence="4">The sequence shown here is derived from an EMBL/GenBank/DDBJ whole genome shotgun (WGS) entry which is preliminary data.</text>
</comment>
<accession>A0A4Q1JYU0</accession>
<keyword evidence="2" id="KW-0998">Cell outer membrane</keyword>
<feature type="domain" description="Lipocalin/cytosolic fatty-acid binding" evidence="3">
    <location>
        <begin position="33"/>
        <end position="177"/>
    </location>
</feature>
<comment type="similarity">
    <text evidence="1 2">Belongs to the calycin superfamily. Lipocalin family.</text>
</comment>
<dbReference type="InterPro" id="IPR047202">
    <property type="entry name" value="Lipocalin_Blc-like_dom"/>
</dbReference>
<dbReference type="CDD" id="cd19438">
    <property type="entry name" value="lipocalin_Blc-like"/>
    <property type="match status" value="1"/>
</dbReference>
<proteinExistence type="inferred from homology"/>
<dbReference type="InterPro" id="IPR002446">
    <property type="entry name" value="Lipocalin_bac"/>
</dbReference>
<organism evidence="4 5">
    <name type="scientific">Pseudoxanthomonas composti</name>
    <dbReference type="NCBI Taxonomy" id="2137479"/>
    <lineage>
        <taxon>Bacteria</taxon>
        <taxon>Pseudomonadati</taxon>
        <taxon>Pseudomonadota</taxon>
        <taxon>Gammaproteobacteria</taxon>
        <taxon>Lysobacterales</taxon>
        <taxon>Lysobacteraceae</taxon>
        <taxon>Pseudoxanthomonas</taxon>
    </lineage>
</organism>
<evidence type="ECO:0000256" key="1">
    <source>
        <dbReference type="ARBA" id="ARBA00006889"/>
    </source>
</evidence>
<dbReference type="Gene3D" id="2.40.128.20">
    <property type="match status" value="1"/>
</dbReference>
<dbReference type="PROSITE" id="PS00213">
    <property type="entry name" value="LIPOCALIN"/>
    <property type="match status" value="1"/>
</dbReference>
<keyword evidence="2" id="KW-0449">Lipoprotein</keyword>
<dbReference type="EMBL" id="SAWZ01000003">
    <property type="protein sequence ID" value="RXR06594.1"/>
    <property type="molecule type" value="Genomic_DNA"/>
</dbReference>
<feature type="chain" id="PRO_5021060719" description="Outer membrane lipoprotein Blc" evidence="2">
    <location>
        <begin position="20"/>
        <end position="181"/>
    </location>
</feature>
<dbReference type="PANTHER" id="PTHR10612:SF34">
    <property type="entry name" value="APOLIPOPROTEIN D"/>
    <property type="match status" value="1"/>
</dbReference>
<dbReference type="GO" id="GO:0008289">
    <property type="term" value="F:lipid binding"/>
    <property type="evidence" value="ECO:0007669"/>
    <property type="project" value="UniProtKB-UniRule"/>
</dbReference>
<dbReference type="SUPFAM" id="SSF50814">
    <property type="entry name" value="Lipocalins"/>
    <property type="match status" value="1"/>
</dbReference>
<dbReference type="PIRSF" id="PIRSF036893">
    <property type="entry name" value="Lipocalin_ApoD"/>
    <property type="match status" value="1"/>
</dbReference>
<dbReference type="AlphaFoldDB" id="A0A4Q1JYU0"/>
<keyword evidence="5" id="KW-1185">Reference proteome</keyword>
<dbReference type="PANTHER" id="PTHR10612">
    <property type="entry name" value="APOLIPOPROTEIN D"/>
    <property type="match status" value="1"/>
</dbReference>
<evidence type="ECO:0000256" key="2">
    <source>
        <dbReference type="PIRNR" id="PIRNR036893"/>
    </source>
</evidence>
<dbReference type="GO" id="GO:0009279">
    <property type="term" value="C:cell outer membrane"/>
    <property type="evidence" value="ECO:0007669"/>
    <property type="project" value="UniProtKB-SubCell"/>
</dbReference>
<dbReference type="GO" id="GO:0006950">
    <property type="term" value="P:response to stress"/>
    <property type="evidence" value="ECO:0007669"/>
    <property type="project" value="UniProtKB-ARBA"/>
</dbReference>
<dbReference type="InterPro" id="IPR022272">
    <property type="entry name" value="Lipocalin_CS"/>
</dbReference>
<dbReference type="InterPro" id="IPR000566">
    <property type="entry name" value="Lipocln_cytosolic_FA-bd_dom"/>
</dbReference>
<dbReference type="Pfam" id="PF08212">
    <property type="entry name" value="Lipocalin_2"/>
    <property type="match status" value="1"/>
</dbReference>
<evidence type="ECO:0000313" key="5">
    <source>
        <dbReference type="Proteomes" id="UP000289784"/>
    </source>
</evidence>
<comment type="function">
    <text evidence="2">Involved in the storage or transport of lipids necessary for membrane maintenance under stressful conditions. Displays a binding preference for lysophospholipids.</text>
</comment>
<evidence type="ECO:0000259" key="3">
    <source>
        <dbReference type="Pfam" id="PF08212"/>
    </source>
</evidence>
<name>A0A4Q1JYU0_9GAMM</name>
<evidence type="ECO:0000313" key="4">
    <source>
        <dbReference type="EMBL" id="RXR06594.1"/>
    </source>
</evidence>
<comment type="subunit">
    <text evidence="2">Homodimer.</text>
</comment>
<protein>
    <recommendedName>
        <fullName evidence="2">Outer membrane lipoprotein Blc</fullName>
    </recommendedName>
</protein>
<sequence length="181" mass="20195">MLRPLLFVSACLLAAPAVAQVHTPTSNLPVPSLDLARYAGKWHEIAHLPMFFQRKCVSDITAEYTPLADGTLQVVNSCRDKEGEVETATGTARSVTGRSGALEVRFAPRWLSWAPVAWGDYWVVEIDPDYQWAVVGGSSREHLWILSRTPTMERSLFNELRKRTEARGYDLSELIVAAPLK</sequence>
<dbReference type="OrthoDB" id="9793905at2"/>
<dbReference type="PRINTS" id="PR01171">
    <property type="entry name" value="BCTLIPOCALIN"/>
</dbReference>
<keyword evidence="2" id="KW-0446">Lipid-binding</keyword>
<feature type="signal peptide" evidence="2">
    <location>
        <begin position="1"/>
        <end position="19"/>
    </location>
</feature>
<dbReference type="RefSeq" id="WP_129470701.1">
    <property type="nucleotide sequence ID" value="NZ_SAWZ01000003.1"/>
</dbReference>
<dbReference type="InterPro" id="IPR022271">
    <property type="entry name" value="Lipocalin_ApoD"/>
</dbReference>
<reference evidence="4 5" key="1">
    <citation type="submission" date="2019-01" db="EMBL/GenBank/DDBJ databases">
        <title>Pseudoxanthomonas composti sp. nov., isolated from compost.</title>
        <authorList>
            <person name="Yang G."/>
        </authorList>
    </citation>
    <scope>NUCLEOTIDE SEQUENCE [LARGE SCALE GENOMIC DNA]</scope>
    <source>
        <strain evidence="4 5">GSS15</strain>
    </source>
</reference>
<dbReference type="Proteomes" id="UP000289784">
    <property type="component" value="Unassembled WGS sequence"/>
</dbReference>
<keyword evidence="2" id="KW-0472">Membrane</keyword>
<dbReference type="InterPro" id="IPR012674">
    <property type="entry name" value="Calycin"/>
</dbReference>
<gene>
    <name evidence="4" type="ORF">EPA99_08125</name>
</gene>
<keyword evidence="2" id="KW-0732">Signal</keyword>